<dbReference type="SUPFAM" id="SSF56219">
    <property type="entry name" value="DNase I-like"/>
    <property type="match status" value="1"/>
</dbReference>
<dbReference type="EMBL" id="PTIZ01000001">
    <property type="protein sequence ID" value="PPK77882.1"/>
    <property type="molecule type" value="Genomic_DNA"/>
</dbReference>
<name>A0A2S6HK72_9GAMM</name>
<organism evidence="1 2">
    <name type="scientific">Methylobacter tundripaludum</name>
    <dbReference type="NCBI Taxonomy" id="173365"/>
    <lineage>
        <taxon>Bacteria</taxon>
        <taxon>Pseudomonadati</taxon>
        <taxon>Pseudomonadota</taxon>
        <taxon>Gammaproteobacteria</taxon>
        <taxon>Methylococcales</taxon>
        <taxon>Methylococcaceae</taxon>
        <taxon>Methylobacter</taxon>
    </lineage>
</organism>
<sequence>MRIITLNANSIRSAGRKGFFTWMQQQNTDIICIQKTKAQLYQLSFDPFLPANYHRFYHAAEKRL</sequence>
<dbReference type="Gene3D" id="3.60.10.10">
    <property type="entry name" value="Endonuclease/exonuclease/phosphatase"/>
    <property type="match status" value="1"/>
</dbReference>
<gene>
    <name evidence="1" type="ORF">B0F87_101264</name>
</gene>
<evidence type="ECO:0000313" key="1">
    <source>
        <dbReference type="EMBL" id="PPK77882.1"/>
    </source>
</evidence>
<protein>
    <submittedName>
        <fullName evidence="1">Exodeoxyribonuclease-3</fullName>
    </submittedName>
</protein>
<comment type="caution">
    <text evidence="1">The sequence shown here is derived from an EMBL/GenBank/DDBJ whole genome shotgun (WGS) entry which is preliminary data.</text>
</comment>
<dbReference type="Proteomes" id="UP000240010">
    <property type="component" value="Unassembled WGS sequence"/>
</dbReference>
<dbReference type="AlphaFoldDB" id="A0A2S6HK72"/>
<proteinExistence type="predicted"/>
<evidence type="ECO:0000313" key="2">
    <source>
        <dbReference type="Proteomes" id="UP000240010"/>
    </source>
</evidence>
<reference evidence="1 2" key="1">
    <citation type="submission" date="2018-02" db="EMBL/GenBank/DDBJ databases">
        <title>Subsurface microbial communities from deep shales in Ohio and West Virginia, USA.</title>
        <authorList>
            <person name="Wrighton K."/>
        </authorList>
    </citation>
    <scope>NUCLEOTIDE SEQUENCE [LARGE SCALE GENOMIC DNA]</scope>
    <source>
        <strain evidence="1 2">OWC-DMM</strain>
    </source>
</reference>
<accession>A0A2S6HK72</accession>
<dbReference type="InterPro" id="IPR036691">
    <property type="entry name" value="Endo/exonu/phosph_ase_sf"/>
</dbReference>